<dbReference type="Pfam" id="PF01909">
    <property type="entry name" value="NTP_transf_2"/>
    <property type="match status" value="1"/>
</dbReference>
<dbReference type="GO" id="GO:0016779">
    <property type="term" value="F:nucleotidyltransferase activity"/>
    <property type="evidence" value="ECO:0007669"/>
    <property type="project" value="InterPro"/>
</dbReference>
<dbReference type="EMBL" id="BMHV01000055">
    <property type="protein sequence ID" value="GGF76676.1"/>
    <property type="molecule type" value="Genomic_DNA"/>
</dbReference>
<evidence type="ECO:0000259" key="1">
    <source>
        <dbReference type="Pfam" id="PF01909"/>
    </source>
</evidence>
<dbReference type="Gene3D" id="3.30.460.10">
    <property type="entry name" value="Beta Polymerase, domain 2"/>
    <property type="match status" value="1"/>
</dbReference>
<accession>A0A917C940</accession>
<gene>
    <name evidence="2" type="ORF">GCM10011332_33340</name>
</gene>
<dbReference type="InterPro" id="IPR002934">
    <property type="entry name" value="Polymerase_NTP_transf_dom"/>
</dbReference>
<dbReference type="Proteomes" id="UP000632498">
    <property type="component" value="Unassembled WGS sequence"/>
</dbReference>
<proteinExistence type="predicted"/>
<evidence type="ECO:0000313" key="3">
    <source>
        <dbReference type="Proteomes" id="UP000632498"/>
    </source>
</evidence>
<dbReference type="InterPro" id="IPR043519">
    <property type="entry name" value="NT_sf"/>
</dbReference>
<evidence type="ECO:0000313" key="2">
    <source>
        <dbReference type="EMBL" id="GGF76676.1"/>
    </source>
</evidence>
<dbReference type="AlphaFoldDB" id="A0A917C940"/>
<protein>
    <recommendedName>
        <fullName evidence="1">Polymerase nucleotidyl transferase domain-containing protein</fullName>
    </recommendedName>
</protein>
<feature type="domain" description="Polymerase nucleotidyl transferase" evidence="1">
    <location>
        <begin position="42"/>
        <end position="82"/>
    </location>
</feature>
<reference evidence="2" key="2">
    <citation type="submission" date="2020-09" db="EMBL/GenBank/DDBJ databases">
        <authorList>
            <person name="Sun Q."/>
            <person name="Zhou Y."/>
        </authorList>
    </citation>
    <scope>NUCLEOTIDE SEQUENCE</scope>
    <source>
        <strain evidence="2">CGMCC 1.15254</strain>
    </source>
</reference>
<dbReference type="SUPFAM" id="SSF81301">
    <property type="entry name" value="Nucleotidyltransferase"/>
    <property type="match status" value="1"/>
</dbReference>
<keyword evidence="3" id="KW-1185">Reference proteome</keyword>
<reference evidence="2" key="1">
    <citation type="journal article" date="2014" name="Int. J. Syst. Evol. Microbiol.">
        <title>Complete genome sequence of Corynebacterium casei LMG S-19264T (=DSM 44701T), isolated from a smear-ripened cheese.</title>
        <authorList>
            <consortium name="US DOE Joint Genome Institute (JGI-PGF)"/>
            <person name="Walter F."/>
            <person name="Albersmeier A."/>
            <person name="Kalinowski J."/>
            <person name="Ruckert C."/>
        </authorList>
    </citation>
    <scope>NUCLEOTIDE SEQUENCE</scope>
    <source>
        <strain evidence="2">CGMCC 1.15254</strain>
    </source>
</reference>
<sequence>MHCATLDFWCYMISERRLTSEEKLNAFADDLSKGIDVSGIQDITIFVTGSYAREEASPYSDLDLFIVRDGSEKGNKLTNIEKALLDSSLIRISREHEFPDFSGGGEFLKVNYIKDMQDSLGGREDDFNNHFTARMLLLSESKALYNEKTYNKFLNEVIEAYFRDYHEHTKDFQPVFLLNDVIRFWRTLCLNYEHARNRKDKTPEEKNKAHLKNLKLKFSRMMTCYSLMVSILYIDGHVTQKDIFDLVQITPTRRMEKLASDFPALSGVIQLLLDKYAWFLRQTGREKEEVLRWIGDKGQRDKAFDMARDYSAHFYEIISNIPKEKEKLKYLVI</sequence>
<comment type="caution">
    <text evidence="2">The sequence shown here is derived from an EMBL/GenBank/DDBJ whole genome shotgun (WGS) entry which is preliminary data.</text>
</comment>
<organism evidence="2 3">
    <name type="scientific">Terasakiella brassicae</name>
    <dbReference type="NCBI Taxonomy" id="1634917"/>
    <lineage>
        <taxon>Bacteria</taxon>
        <taxon>Pseudomonadati</taxon>
        <taxon>Pseudomonadota</taxon>
        <taxon>Alphaproteobacteria</taxon>
        <taxon>Rhodospirillales</taxon>
        <taxon>Terasakiellaceae</taxon>
        <taxon>Terasakiella</taxon>
    </lineage>
</organism>
<name>A0A917C940_9PROT</name>